<comment type="caution">
    <text evidence="2">The sequence shown here is derived from an EMBL/GenBank/DDBJ whole genome shotgun (WGS) entry which is preliminary data.</text>
</comment>
<gene>
    <name evidence="2" type="ORF">Z955_15375</name>
</gene>
<keyword evidence="2" id="KW-0238">DNA-binding</keyword>
<dbReference type="EMBL" id="JDRY01000170">
    <property type="protein sequence ID" value="KGM93352.1"/>
    <property type="molecule type" value="Genomic_DNA"/>
</dbReference>
<dbReference type="Gene3D" id="1.10.260.40">
    <property type="entry name" value="lambda repressor-like DNA-binding domains"/>
    <property type="match status" value="1"/>
</dbReference>
<evidence type="ECO:0000313" key="2">
    <source>
        <dbReference type="EMBL" id="KGM93352.1"/>
    </source>
</evidence>
<dbReference type="CDD" id="cd00093">
    <property type="entry name" value="HTH_XRE"/>
    <property type="match status" value="1"/>
</dbReference>
<dbReference type="AlphaFoldDB" id="A0A0A0HXU1"/>
<organism evidence="2 3">
    <name type="scientific">Clostridium botulinum C/D str. DC5</name>
    <dbReference type="NCBI Taxonomy" id="1443128"/>
    <lineage>
        <taxon>Bacteria</taxon>
        <taxon>Bacillati</taxon>
        <taxon>Bacillota</taxon>
        <taxon>Clostridia</taxon>
        <taxon>Eubacteriales</taxon>
        <taxon>Clostridiaceae</taxon>
        <taxon>Clostridium</taxon>
    </lineage>
</organism>
<dbReference type="RefSeq" id="WP_013720929.1">
    <property type="nucleotide sequence ID" value="NZ_JDRY01000170.1"/>
</dbReference>
<protein>
    <submittedName>
        <fullName evidence="2">DNA-binding protein</fullName>
    </submittedName>
</protein>
<dbReference type="GO" id="GO:0003677">
    <property type="term" value="F:DNA binding"/>
    <property type="evidence" value="ECO:0007669"/>
    <property type="project" value="UniProtKB-KW"/>
</dbReference>
<feature type="domain" description="HTH cro/C1-type" evidence="1">
    <location>
        <begin position="117"/>
        <end position="171"/>
    </location>
</feature>
<reference evidence="2 3" key="1">
    <citation type="submission" date="2014-01" db="EMBL/GenBank/DDBJ databases">
        <title>Plasmidome dynamics in the species complex Clostridium novyi sensu lato converts strains of independent lineages into distinctly different pathogens.</title>
        <authorList>
            <person name="Skarin H."/>
            <person name="Segerman B."/>
        </authorList>
    </citation>
    <scope>NUCLEOTIDE SEQUENCE [LARGE SCALE GENOMIC DNA]</scope>
    <source>
        <strain evidence="2 3">DC5</strain>
    </source>
</reference>
<name>A0A0A0HXU1_CLOBO</name>
<evidence type="ECO:0000313" key="3">
    <source>
        <dbReference type="Proteomes" id="UP000030014"/>
    </source>
</evidence>
<dbReference type="SMART" id="SM00530">
    <property type="entry name" value="HTH_XRE"/>
    <property type="match status" value="1"/>
</dbReference>
<dbReference type="SUPFAM" id="SSF47413">
    <property type="entry name" value="lambda repressor-like DNA-binding domains"/>
    <property type="match status" value="1"/>
</dbReference>
<dbReference type="InterPro" id="IPR010982">
    <property type="entry name" value="Lambda_DNA-bd_dom_sf"/>
</dbReference>
<accession>A0A0A0HXU1</accession>
<dbReference type="Proteomes" id="UP000030014">
    <property type="component" value="Unassembled WGS sequence"/>
</dbReference>
<sequence length="186" mass="22062">MTANDKMIVSKDVKQLAINILLEYFEDDVVQKIINKLGSEKFFKEIKKNIEHNSNIEKDLSDRFIKICNDLNDILHTLEEIDDKSHIVREVYNSRYDVECSNEYDFIYRNYTLESNVKYALKRKDMTQVELCKKTGIPRTTFNNIIRNPSKATFMNIVKIAYVLNMSIHDLFYIQKIDKNKCKNME</sequence>
<dbReference type="Pfam" id="PF13443">
    <property type="entry name" value="HTH_26"/>
    <property type="match status" value="1"/>
</dbReference>
<evidence type="ECO:0000259" key="1">
    <source>
        <dbReference type="PROSITE" id="PS50943"/>
    </source>
</evidence>
<dbReference type="PROSITE" id="PS50943">
    <property type="entry name" value="HTH_CROC1"/>
    <property type="match status" value="1"/>
</dbReference>
<dbReference type="InterPro" id="IPR001387">
    <property type="entry name" value="Cro/C1-type_HTH"/>
</dbReference>
<proteinExistence type="predicted"/>